<reference evidence="2" key="1">
    <citation type="journal article" date="2018" name="Int. J. Syst. Evol. Microbiol.">
        <title>Carboxylicivirga sediminis sp. nov., isolated from coastal sediment.</title>
        <authorList>
            <person name="Wang F.Q."/>
            <person name="Ren L.H."/>
            <person name="Zou R.J."/>
            <person name="Sun Y.Z."/>
            <person name="Liu X.J."/>
            <person name="Jiang F."/>
            <person name="Liu L.J."/>
        </authorList>
    </citation>
    <scope>NUCLEOTIDE SEQUENCE</scope>
    <source>
        <strain evidence="2">JR1</strain>
    </source>
</reference>
<dbReference type="AlphaFoldDB" id="A0A941IW95"/>
<sequence length="728" mass="80875">MKVVVLAPLVDSNPRLALHTAQLSAAVGQLGNDNLTIETITFSNGLSDSSLLIFDKHCLADYQLAAEIINTRFDVCLLQYASDAFGGNGGINILNLVSQLRVPLITIAHKVENEPHKREKAIMGFLAKRSERILTFSQLGIEFLEHYYKINRDKLLRHSIGITAFTPMMPEERAELIDSDCSKLILACGEMTASSGFETIINALPAVQKSNHGIKLLIVNTSVSGRLTDEYIKSLMRLAMQRGVLSSVKVIDWHSVGNNMERLMHSTDVYVSACIEEKLLEDIYLSMAVNSGAAILSTHTWFANELLDEQKGNFFSFRSATELSSELMAMLRNKNEVQRYRENATLYGAQHTNDLVTKKLLEHIYTVKGRLVEPLKTAFELAYLPELNLQHVQSLESNMGYLKQTLYGVADLRAGYCLRSNALALEVFTNTYVSVSDDIYLQGIKKCLSFIQLVLNDIETANTALSYAGGLNHQCSELALGQTISSLGVLYASNVDAGIKDIAYGLLLDISQRVDFNEANSLALGVIGLTKVLNAEHGHQEFEELLKKWSAHLQGLFPADNIQSWQWHADELGSQLGLVPYALLCAYELLPDEVLLTVAKRALRFVEKMILSEDRFIPKVAGVVKGETKAKTSADQNAIEGVWMVKAYAKLFVIADDARCLRKAWQVHSWYLGDNTIGKALYDAQTGGCYSSLSGRSINPQMTLEATSAYWLSYFALCELYYKQLIAD</sequence>
<dbReference type="EMBL" id="JAGTAR010000003">
    <property type="protein sequence ID" value="MBR8534538.1"/>
    <property type="molecule type" value="Genomic_DNA"/>
</dbReference>
<gene>
    <name evidence="2" type="ORF">KDU71_03130</name>
</gene>
<dbReference type="Proteomes" id="UP000679220">
    <property type="component" value="Unassembled WGS sequence"/>
</dbReference>
<proteinExistence type="predicted"/>
<dbReference type="Gene3D" id="3.40.50.2000">
    <property type="entry name" value="Glycogen Phosphorylase B"/>
    <property type="match status" value="2"/>
</dbReference>
<dbReference type="InterPro" id="IPR008928">
    <property type="entry name" value="6-hairpin_glycosidase_sf"/>
</dbReference>
<dbReference type="SUPFAM" id="SSF53756">
    <property type="entry name" value="UDP-Glycosyltransferase/glycogen phosphorylase"/>
    <property type="match status" value="1"/>
</dbReference>
<evidence type="ECO:0000259" key="1">
    <source>
        <dbReference type="Pfam" id="PF00534"/>
    </source>
</evidence>
<dbReference type="GO" id="GO:0016757">
    <property type="term" value="F:glycosyltransferase activity"/>
    <property type="evidence" value="ECO:0007669"/>
    <property type="project" value="InterPro"/>
</dbReference>
<keyword evidence="3" id="KW-1185">Reference proteome</keyword>
<accession>A0A941IW95</accession>
<feature type="domain" description="Glycosyl transferase family 1" evidence="1">
    <location>
        <begin position="172"/>
        <end position="345"/>
    </location>
</feature>
<organism evidence="2 3">
    <name type="scientific">Carboxylicivirga sediminis</name>
    <dbReference type="NCBI Taxonomy" id="2006564"/>
    <lineage>
        <taxon>Bacteria</taxon>
        <taxon>Pseudomonadati</taxon>
        <taxon>Bacteroidota</taxon>
        <taxon>Bacteroidia</taxon>
        <taxon>Marinilabiliales</taxon>
        <taxon>Marinilabiliaceae</taxon>
        <taxon>Carboxylicivirga</taxon>
    </lineage>
</organism>
<evidence type="ECO:0000313" key="3">
    <source>
        <dbReference type="Proteomes" id="UP000679220"/>
    </source>
</evidence>
<evidence type="ECO:0000313" key="2">
    <source>
        <dbReference type="EMBL" id="MBR8534538.1"/>
    </source>
</evidence>
<dbReference type="GO" id="GO:0005975">
    <property type="term" value="P:carbohydrate metabolic process"/>
    <property type="evidence" value="ECO:0007669"/>
    <property type="project" value="InterPro"/>
</dbReference>
<protein>
    <recommendedName>
        <fullName evidence="1">Glycosyl transferase family 1 domain-containing protein</fullName>
    </recommendedName>
</protein>
<dbReference type="SUPFAM" id="SSF48208">
    <property type="entry name" value="Six-hairpin glycosidases"/>
    <property type="match status" value="1"/>
</dbReference>
<reference evidence="2" key="2">
    <citation type="submission" date="2021-04" db="EMBL/GenBank/DDBJ databases">
        <authorList>
            <person name="Zhang T."/>
            <person name="Zhang Y."/>
            <person name="Lu D."/>
            <person name="Zuo D."/>
            <person name="Du Z."/>
        </authorList>
    </citation>
    <scope>NUCLEOTIDE SEQUENCE</scope>
    <source>
        <strain evidence="2">JR1</strain>
    </source>
</reference>
<dbReference type="RefSeq" id="WP_212188442.1">
    <property type="nucleotide sequence ID" value="NZ_JAGTAR010000003.1"/>
</dbReference>
<comment type="caution">
    <text evidence="2">The sequence shown here is derived from an EMBL/GenBank/DDBJ whole genome shotgun (WGS) entry which is preliminary data.</text>
</comment>
<dbReference type="Pfam" id="PF00534">
    <property type="entry name" value="Glycos_transf_1"/>
    <property type="match status" value="1"/>
</dbReference>
<dbReference type="InterPro" id="IPR001296">
    <property type="entry name" value="Glyco_trans_1"/>
</dbReference>
<name>A0A941IW95_9BACT</name>